<protein>
    <submittedName>
        <fullName evidence="2">Uncharacterized protein</fullName>
    </submittedName>
</protein>
<name>A0A426WY91_ENSVE</name>
<feature type="compositionally biased region" description="Basic residues" evidence="1">
    <location>
        <begin position="16"/>
        <end position="25"/>
    </location>
</feature>
<sequence length="92" mass="10018">AQKSPSRGGGGDSIGQKKKDRRKSPHKIDRATKGKGLVDTSDEPPTSRQRPKSVRELCNARAGVDGLDYHAIWMCNLPNKLLTLPSTPTSDH</sequence>
<organism evidence="2 3">
    <name type="scientific">Ensete ventricosum</name>
    <name type="common">Abyssinian banana</name>
    <name type="synonym">Musa ensete</name>
    <dbReference type="NCBI Taxonomy" id="4639"/>
    <lineage>
        <taxon>Eukaryota</taxon>
        <taxon>Viridiplantae</taxon>
        <taxon>Streptophyta</taxon>
        <taxon>Embryophyta</taxon>
        <taxon>Tracheophyta</taxon>
        <taxon>Spermatophyta</taxon>
        <taxon>Magnoliopsida</taxon>
        <taxon>Liliopsida</taxon>
        <taxon>Zingiberales</taxon>
        <taxon>Musaceae</taxon>
        <taxon>Ensete</taxon>
    </lineage>
</organism>
<evidence type="ECO:0000256" key="1">
    <source>
        <dbReference type="SAM" id="MobiDB-lite"/>
    </source>
</evidence>
<gene>
    <name evidence="2" type="ORF">B296_00047471</name>
</gene>
<feature type="non-terminal residue" evidence="2">
    <location>
        <position position="1"/>
    </location>
</feature>
<dbReference type="AlphaFoldDB" id="A0A426WY91"/>
<dbReference type="Proteomes" id="UP000287651">
    <property type="component" value="Unassembled WGS sequence"/>
</dbReference>
<accession>A0A426WY91</accession>
<evidence type="ECO:0000313" key="2">
    <source>
        <dbReference type="EMBL" id="RRT32221.1"/>
    </source>
</evidence>
<evidence type="ECO:0000313" key="3">
    <source>
        <dbReference type="Proteomes" id="UP000287651"/>
    </source>
</evidence>
<reference evidence="2 3" key="1">
    <citation type="journal article" date="2014" name="Agronomy (Basel)">
        <title>A Draft Genome Sequence for Ensete ventricosum, the Drought-Tolerant Tree Against Hunger.</title>
        <authorList>
            <person name="Harrison J."/>
            <person name="Moore K.A."/>
            <person name="Paszkiewicz K."/>
            <person name="Jones T."/>
            <person name="Grant M."/>
            <person name="Ambacheew D."/>
            <person name="Muzemil S."/>
            <person name="Studholme D.J."/>
        </authorList>
    </citation>
    <scope>NUCLEOTIDE SEQUENCE [LARGE SCALE GENOMIC DNA]</scope>
</reference>
<feature type="region of interest" description="Disordered" evidence="1">
    <location>
        <begin position="1"/>
        <end position="54"/>
    </location>
</feature>
<dbReference type="EMBL" id="AMZH03033164">
    <property type="protein sequence ID" value="RRT32221.1"/>
    <property type="molecule type" value="Genomic_DNA"/>
</dbReference>
<comment type="caution">
    <text evidence="2">The sequence shown here is derived from an EMBL/GenBank/DDBJ whole genome shotgun (WGS) entry which is preliminary data.</text>
</comment>
<proteinExistence type="predicted"/>